<dbReference type="RefSeq" id="WP_284727626.1">
    <property type="nucleotide sequence ID" value="NZ_JASCSA010000026.1"/>
</dbReference>
<name>A0ABT6UTP3_9GAMM</name>
<protein>
    <submittedName>
        <fullName evidence="2">Uncharacterized protein</fullName>
    </submittedName>
</protein>
<feature type="region of interest" description="Disordered" evidence="1">
    <location>
        <begin position="17"/>
        <end position="37"/>
    </location>
</feature>
<gene>
    <name evidence="2" type="ORF">QLT01_17210</name>
</gene>
<comment type="caution">
    <text evidence="2">The sequence shown here is derived from an EMBL/GenBank/DDBJ whole genome shotgun (WGS) entry which is preliminary data.</text>
</comment>
<proteinExistence type="predicted"/>
<keyword evidence="3" id="KW-1185">Reference proteome</keyword>
<feature type="non-terminal residue" evidence="2">
    <location>
        <position position="255"/>
    </location>
</feature>
<evidence type="ECO:0000256" key="1">
    <source>
        <dbReference type="SAM" id="MobiDB-lite"/>
    </source>
</evidence>
<evidence type="ECO:0000313" key="3">
    <source>
        <dbReference type="Proteomes" id="UP001229025"/>
    </source>
</evidence>
<reference evidence="3" key="1">
    <citation type="submission" date="2023-07" db="EMBL/GenBank/DDBJ databases">
        <title>Genome-based characterization of strain KMM 296 and proposal for reclassification of Cobetia litoralis and Cobetia pacifica, and emended description of the species Cobetia amphilecti and Cobetia marina.</title>
        <authorList>
            <person name="Balabanova L."/>
            <person name="Nedashkovskaya O."/>
        </authorList>
    </citation>
    <scope>NUCLEOTIDE SEQUENCE [LARGE SCALE GENOMIC DNA]</scope>
    <source>
        <strain evidence="3">NRIC 0815</strain>
    </source>
</reference>
<evidence type="ECO:0000313" key="2">
    <source>
        <dbReference type="EMBL" id="MDI5886085.1"/>
    </source>
</evidence>
<dbReference type="EMBL" id="JASCSA010000026">
    <property type="protein sequence ID" value="MDI5886085.1"/>
    <property type="molecule type" value="Genomic_DNA"/>
</dbReference>
<accession>A0ABT6UTP3</accession>
<dbReference type="Proteomes" id="UP001229025">
    <property type="component" value="Unassembled WGS sequence"/>
</dbReference>
<sequence length="255" mass="27445">MSDETIHSGDIRILQSERMTDNADGGGRLTGRPVTDGASNDIFDDISDLDRAAGRTSLRKVGAGVLTDNTAQYFGAHAIIDQVPADPNVSVVMFDTGSPSDERAESRDYVESYVTAGATSRMTLLGDQLAGQRSIITFQMPEATLPDLGDVLALMTEQGDAAGEVQYVRISEIDHEIRTFEYMNGSNVQTFERRVLTLGISTALRQRVYGVQPQPGTVNPDTVIREGQSTDAARYYGVSTLTQPATFGANSVTVA</sequence>
<organism evidence="2 3">
    <name type="scientific">Cobetia amphilecti</name>
    <dbReference type="NCBI Taxonomy" id="1055104"/>
    <lineage>
        <taxon>Bacteria</taxon>
        <taxon>Pseudomonadati</taxon>
        <taxon>Pseudomonadota</taxon>
        <taxon>Gammaproteobacteria</taxon>
        <taxon>Oceanospirillales</taxon>
        <taxon>Halomonadaceae</taxon>
        <taxon>Cobetia</taxon>
    </lineage>
</organism>